<feature type="compositionally biased region" description="Polar residues" evidence="1">
    <location>
        <begin position="1395"/>
        <end position="1410"/>
    </location>
</feature>
<proteinExistence type="predicted"/>
<dbReference type="Pfam" id="PF14750">
    <property type="entry name" value="INTS2"/>
    <property type="match status" value="1"/>
</dbReference>
<reference evidence="2" key="1">
    <citation type="submission" date="2022-07" db="EMBL/GenBank/DDBJ databases">
        <title>Phylogenomic reconstructions and comparative analyses of Kickxellomycotina fungi.</title>
        <authorList>
            <person name="Reynolds N.K."/>
            <person name="Stajich J.E."/>
            <person name="Barry K."/>
            <person name="Grigoriev I.V."/>
            <person name="Crous P."/>
            <person name="Smith M.E."/>
        </authorList>
    </citation>
    <scope>NUCLEOTIDE SEQUENCE</scope>
    <source>
        <strain evidence="2">NRRL 3115</strain>
    </source>
</reference>
<accession>A0A9W8G3H0</accession>
<comment type="caution">
    <text evidence="2">The sequence shown here is derived from an EMBL/GenBank/DDBJ whole genome shotgun (WGS) entry which is preliminary data.</text>
</comment>
<dbReference type="PANTHER" id="PTHR28608">
    <property type="entry name" value="INTEGRATOR COMPLEX SUBUNIT 2"/>
    <property type="match status" value="1"/>
</dbReference>
<feature type="region of interest" description="Disordered" evidence="1">
    <location>
        <begin position="1"/>
        <end position="62"/>
    </location>
</feature>
<feature type="compositionally biased region" description="Basic and acidic residues" evidence="1">
    <location>
        <begin position="1520"/>
        <end position="1529"/>
    </location>
</feature>
<feature type="compositionally biased region" description="Polar residues" evidence="1">
    <location>
        <begin position="1417"/>
        <end position="1434"/>
    </location>
</feature>
<feature type="compositionally biased region" description="Basic residues" evidence="1">
    <location>
        <begin position="1484"/>
        <end position="1493"/>
    </location>
</feature>
<evidence type="ECO:0000256" key="1">
    <source>
        <dbReference type="SAM" id="MobiDB-lite"/>
    </source>
</evidence>
<gene>
    <name evidence="2" type="ORF">GGI25_002639</name>
</gene>
<dbReference type="EMBL" id="JANBTW010000024">
    <property type="protein sequence ID" value="KAJ2678135.1"/>
    <property type="molecule type" value="Genomic_DNA"/>
</dbReference>
<feature type="region of interest" description="Disordered" evidence="1">
    <location>
        <begin position="81"/>
        <end position="110"/>
    </location>
</feature>
<organism evidence="2 3">
    <name type="scientific">Coemansia spiralis</name>
    <dbReference type="NCBI Taxonomy" id="417178"/>
    <lineage>
        <taxon>Eukaryota</taxon>
        <taxon>Fungi</taxon>
        <taxon>Fungi incertae sedis</taxon>
        <taxon>Zoopagomycota</taxon>
        <taxon>Kickxellomycotina</taxon>
        <taxon>Kickxellomycetes</taxon>
        <taxon>Kickxellales</taxon>
        <taxon>Kickxellaceae</taxon>
        <taxon>Coemansia</taxon>
    </lineage>
</organism>
<feature type="region of interest" description="Disordered" evidence="1">
    <location>
        <begin position="1334"/>
        <end position="1529"/>
    </location>
</feature>
<dbReference type="InterPro" id="IPR029321">
    <property type="entry name" value="INTS2"/>
</dbReference>
<dbReference type="OrthoDB" id="3363059at2759"/>
<evidence type="ECO:0000313" key="3">
    <source>
        <dbReference type="Proteomes" id="UP001151518"/>
    </source>
</evidence>
<dbReference type="PANTHER" id="PTHR28608:SF1">
    <property type="entry name" value="INTEGRATOR COMPLEX SUBUNIT 2"/>
    <property type="match status" value="1"/>
</dbReference>
<dbReference type="Proteomes" id="UP001151518">
    <property type="component" value="Unassembled WGS sequence"/>
</dbReference>
<dbReference type="GO" id="GO:0032039">
    <property type="term" value="C:integrator complex"/>
    <property type="evidence" value="ECO:0007669"/>
    <property type="project" value="InterPro"/>
</dbReference>
<protein>
    <submittedName>
        <fullName evidence="2">Uncharacterized protein</fullName>
    </submittedName>
</protein>
<sequence length="1529" mass="167965">MPGTPHHISDMGTTTTAAAATPEMQNIAQKLPLTDDADAAEPGHKSASAQHEENAAGVVADVTPYETKQDYYDEGEEDEVVGGGCVGTASSASGSGNNGANTNGNESGNGTGFARAKNAITISDTTTIDGQNLALFNKDKVGGKDSRAIIEDTQASMLSSALIPSSLKDSAAYSTLFTDETTASSTFDAIYPTDTSTSGLDDSWPLNHPEDYEAVAREAHSHWRSRIKQPAEALEQSTADIRDFMLGSARRRLRIVLIQLNALLTKTPSIYEILESKQNLESSNPAQAWLERKLNSLWTELKARCSLLIMDKEAESWDMLNQTPLPDSDDFADKASSVQMLVLLTLKDTIENCSLLWSIFENSIRGLILVNSSEEILKYMYFAAQRNTVGTRKTILRTLLESYLVLPDRYKAVIRDVVEAIATNAADESRLVILELQRYKILPGVLFRTLAKCVQTDSGVSQVTQLLDDLFTSNAYVWIGQTTSKLQPKYAQAGAEIRRHIQCQFFNFATDELKQKYLLRFMRTVAGLVGHLRLDVQVSDLDLFRRTASLVTDNCTADVSVSLLLVLIGFGTQITTQDILDTIAQIDNSLLVASRIDCLLAYLLTDHVKHVEDFVKTALGMCFPFPRERLFFLKELVLQSCSTYLTDANIARRLISKDKSIIQRVAAHRSSLQQTAVLYFLQSTVFQDNGIDVREWVTDSIHDVDAAIADEFGAVMKAYVAAIFSSSAITPIPEALLWRIFSPETIFATPGNNVPPAQVLYLLYILSYSEHLLEQPKKISGRTSALSKRALLGHTSNANGQSFANQHGISPGIIGSRSSNLNPPAPNRLDIGRSSPMSSLFGAVRRGEYSDQFIDSLPIPWILHRVSRSVYYRQIWPELLSMAIAQHPDQLDVVAMLQHELAVNTVFSRSSKLPDSKASTSPLALSDTRSGMFAGLTKDVLGVIRHIALDLADNRDTQALLPGLLSAIEQYTTYPAAVRMETCNLFSEHMCRIALLHYKNEELVTFIRQAWFSLHELNPHTVSTATANAWKSESEATKPKLIPQDIWLDPLVLFRSDARVFRSPGLTDILLTILAEFLVLSRSTMRRIHMLRQVENGEIKKQHISALIQLQESSALQLLIEITRLSKNEAVRALIFEFIHARFLEQRTVQKLVHFQAYELSAIDDMVKHVPSMHACSEFIPEMLMQSVPRLQLFSIKLAASITSNYPIIANEGMTREVVLPHIKTTLIQIAGTMVAEQLAICNAMLEAIISINDAFPLIRQDCVALINAVREAAADKAHAIMQGTQQQHSNTQNLAKWIGSCESVLQTIESNSLQFNRPHFIPIEDINADDFMPKLESLSQPPDKKNNQFGNSSLLNVPEAGTQQTGFPASLPSHGSQASGLQSHISGQILAAPQPNSQSSSHNAVSGTQKRPHSIAMSNSDRSLRITSTSPSAGTMRGLSPPPQPNPSGQSGATMSLHPSSAPPIHMLNNPGSSGSVPSPPGFKKRGRHRGRVLGSKEIGSGKISSSGSAGIKRSKVPGGDRQRPKDY</sequence>
<name>A0A9W8G3H0_9FUNG</name>
<feature type="compositionally biased region" description="Low complexity" evidence="1">
    <location>
        <begin position="87"/>
        <end position="108"/>
    </location>
</feature>
<dbReference type="GO" id="GO:0034472">
    <property type="term" value="P:snRNA 3'-end processing"/>
    <property type="evidence" value="ECO:0007669"/>
    <property type="project" value="TreeGrafter"/>
</dbReference>
<feature type="compositionally biased region" description="Low complexity" evidence="1">
    <location>
        <begin position="1497"/>
        <end position="1513"/>
    </location>
</feature>
<feature type="compositionally biased region" description="Polar residues" evidence="1">
    <location>
        <begin position="1348"/>
        <end position="1387"/>
    </location>
</feature>
<evidence type="ECO:0000313" key="2">
    <source>
        <dbReference type="EMBL" id="KAJ2678135.1"/>
    </source>
</evidence>